<dbReference type="Gramene" id="GBG82552">
    <property type="protein sequence ID" value="GBG82552"/>
    <property type="gene ID" value="CBR_g34929"/>
</dbReference>
<dbReference type="PANTHER" id="PTHR31149:SF11">
    <property type="entry name" value="187-KDA MICROTUBULE-ASSOCIATED PROTEIN AIR9"/>
    <property type="match status" value="1"/>
</dbReference>
<keyword evidence="4" id="KW-1185">Reference proteome</keyword>
<proteinExistence type="predicted"/>
<evidence type="ECO:0000313" key="4">
    <source>
        <dbReference type="Proteomes" id="UP000265515"/>
    </source>
</evidence>
<accession>A0A388LK07</accession>
<evidence type="ECO:0000259" key="2">
    <source>
        <dbReference type="Pfam" id="PF23197"/>
    </source>
</evidence>
<protein>
    <recommendedName>
        <fullName evidence="2">AIR9-like A9 domain-containing protein</fullName>
    </recommendedName>
</protein>
<evidence type="ECO:0000256" key="1">
    <source>
        <dbReference type="SAM" id="MobiDB-lite"/>
    </source>
</evidence>
<dbReference type="Gene3D" id="2.60.40.2700">
    <property type="match status" value="1"/>
</dbReference>
<dbReference type="OMA" id="EAQHEDY"/>
<evidence type="ECO:0000313" key="3">
    <source>
        <dbReference type="EMBL" id="GBG82552.1"/>
    </source>
</evidence>
<organism evidence="3 4">
    <name type="scientific">Chara braunii</name>
    <name type="common">Braun's stonewort</name>
    <dbReference type="NCBI Taxonomy" id="69332"/>
    <lineage>
        <taxon>Eukaryota</taxon>
        <taxon>Viridiplantae</taxon>
        <taxon>Streptophyta</taxon>
        <taxon>Charophyceae</taxon>
        <taxon>Charales</taxon>
        <taxon>Characeae</taxon>
        <taxon>Chara</taxon>
    </lineage>
</organism>
<feature type="compositionally biased region" description="Basic and acidic residues" evidence="1">
    <location>
        <begin position="1"/>
        <end position="11"/>
    </location>
</feature>
<dbReference type="Pfam" id="PF23197">
    <property type="entry name" value="IG_AIR9"/>
    <property type="match status" value="1"/>
</dbReference>
<comment type="caution">
    <text evidence="3">The sequence shown here is derived from an EMBL/GenBank/DDBJ whole genome shotgun (WGS) entry which is preliminary data.</text>
</comment>
<dbReference type="InterPro" id="IPR056284">
    <property type="entry name" value="AIR9-like_A9"/>
</dbReference>
<sequence>MEATRQLDDQRVMMSTPMPTSSPPAPPVVRNVKIAEVGRYKFKGYGSYHGGLEGRSRWSWYRKSPNNNLMVIQGATNRDYEAQHEDYGCQILFGYTPVRIDGIAGELVLSEPSPFIYPDLPVVESFTIIGKAMEGEILTAVDMPPTNEASLSIWDRYKKDIKYQWYRSGEGNGGKFSEIRQQRSCTYKVKLEDVGCYLRCECIVSDVFGRTAPPVYALSQCVVAGRIVIHAPPTHQSV</sequence>
<feature type="region of interest" description="Disordered" evidence="1">
    <location>
        <begin position="1"/>
        <end position="26"/>
    </location>
</feature>
<dbReference type="EMBL" id="BFEA01000410">
    <property type="protein sequence ID" value="GBG82552.1"/>
    <property type="molecule type" value="Genomic_DNA"/>
</dbReference>
<dbReference type="PANTHER" id="PTHR31149">
    <property type="entry name" value="EXPRESSED PROTEIN"/>
    <property type="match status" value="1"/>
</dbReference>
<dbReference type="Proteomes" id="UP000265515">
    <property type="component" value="Unassembled WGS sequence"/>
</dbReference>
<dbReference type="STRING" id="69332.A0A388LK07"/>
<dbReference type="AlphaFoldDB" id="A0A388LK07"/>
<name>A0A388LK07_CHABU</name>
<dbReference type="OrthoDB" id="1904536at2759"/>
<feature type="domain" description="AIR9-like A9" evidence="2">
    <location>
        <begin position="41"/>
        <end position="108"/>
    </location>
</feature>
<reference evidence="3 4" key="1">
    <citation type="journal article" date="2018" name="Cell">
        <title>The Chara Genome: Secondary Complexity and Implications for Plant Terrestrialization.</title>
        <authorList>
            <person name="Nishiyama T."/>
            <person name="Sakayama H."/>
            <person name="Vries J.D."/>
            <person name="Buschmann H."/>
            <person name="Saint-Marcoux D."/>
            <person name="Ullrich K.K."/>
            <person name="Haas F.B."/>
            <person name="Vanderstraeten L."/>
            <person name="Becker D."/>
            <person name="Lang D."/>
            <person name="Vosolsobe S."/>
            <person name="Rombauts S."/>
            <person name="Wilhelmsson P.K.I."/>
            <person name="Janitza P."/>
            <person name="Kern R."/>
            <person name="Heyl A."/>
            <person name="Rumpler F."/>
            <person name="Villalobos L.I.A.C."/>
            <person name="Clay J.M."/>
            <person name="Skokan R."/>
            <person name="Toyoda A."/>
            <person name="Suzuki Y."/>
            <person name="Kagoshima H."/>
            <person name="Schijlen E."/>
            <person name="Tajeshwar N."/>
            <person name="Catarino B."/>
            <person name="Hetherington A.J."/>
            <person name="Saltykova A."/>
            <person name="Bonnot C."/>
            <person name="Breuninger H."/>
            <person name="Symeonidi A."/>
            <person name="Radhakrishnan G.V."/>
            <person name="Van Nieuwerburgh F."/>
            <person name="Deforce D."/>
            <person name="Chang C."/>
            <person name="Karol K.G."/>
            <person name="Hedrich R."/>
            <person name="Ulvskov P."/>
            <person name="Glockner G."/>
            <person name="Delwiche C.F."/>
            <person name="Petrasek J."/>
            <person name="Van de Peer Y."/>
            <person name="Friml J."/>
            <person name="Beilby M."/>
            <person name="Dolan L."/>
            <person name="Kohara Y."/>
            <person name="Sugano S."/>
            <person name="Fujiyama A."/>
            <person name="Delaux P.-M."/>
            <person name="Quint M."/>
            <person name="TheiBen G."/>
            <person name="Hagemann M."/>
            <person name="Harholt J."/>
            <person name="Dunand C."/>
            <person name="Zachgo S."/>
            <person name="Langdale J."/>
            <person name="Maumus F."/>
            <person name="Straeten D.V.D."/>
            <person name="Gould S.B."/>
            <person name="Rensing S.A."/>
        </authorList>
    </citation>
    <scope>NUCLEOTIDE SEQUENCE [LARGE SCALE GENOMIC DNA]</scope>
    <source>
        <strain evidence="3 4">S276</strain>
    </source>
</reference>
<gene>
    <name evidence="3" type="ORF">CBR_g34929</name>
</gene>